<sequence>MGRVEGKVAIVTGAAQGLGEAFARRLVEEGAKVVMTDIDEVKGYAAAKEIGDSALFLKHDVSNESQWIKIVNDAEAIFGSVSILINNAGVVTYSPIEMLEMTDFQNVININQIGVMLGMKIVFPSMKRAGGGAIINISSSAGLIGSPGLLAYVATKFAVRGMTKTAAIEFAPFNIRVNSIHPGMFDTRLSSPTPESAETLKSHLAHTLTGRLGETVELANVVLMLASDEVRFATGAEFVIDGGDTCQ</sequence>
<dbReference type="RefSeq" id="WP_123181647.1">
    <property type="nucleotide sequence ID" value="NZ_RHGB01000003.1"/>
</dbReference>
<evidence type="ECO:0000256" key="2">
    <source>
        <dbReference type="ARBA" id="ARBA00023002"/>
    </source>
</evidence>
<evidence type="ECO:0000313" key="4">
    <source>
        <dbReference type="Proteomes" id="UP000274695"/>
    </source>
</evidence>
<reference evidence="3 4" key="1">
    <citation type="submission" date="2018-10" db="EMBL/GenBank/DDBJ databases">
        <title>Draft genome sequence of Zhongshania sp. DSW25-10.</title>
        <authorList>
            <person name="Oh J."/>
        </authorList>
    </citation>
    <scope>NUCLEOTIDE SEQUENCE [LARGE SCALE GENOMIC DNA]</scope>
    <source>
        <strain evidence="3 4">DSW25-10</strain>
    </source>
</reference>
<dbReference type="PANTHER" id="PTHR24321">
    <property type="entry name" value="DEHYDROGENASES, SHORT CHAIN"/>
    <property type="match status" value="1"/>
</dbReference>
<proteinExistence type="inferred from homology"/>
<dbReference type="EC" id="1.1.1.47" evidence="3"/>
<name>A0ABX9W5S2_9GAMM</name>
<accession>A0ABX9W5S2</accession>
<keyword evidence="4" id="KW-1185">Reference proteome</keyword>
<dbReference type="Proteomes" id="UP000274695">
    <property type="component" value="Unassembled WGS sequence"/>
</dbReference>
<dbReference type="InterPro" id="IPR036291">
    <property type="entry name" value="NAD(P)-bd_dom_sf"/>
</dbReference>
<dbReference type="PROSITE" id="PS00061">
    <property type="entry name" value="ADH_SHORT"/>
    <property type="match status" value="1"/>
</dbReference>
<protein>
    <submittedName>
        <fullName evidence="3">Glucose 1-dehydrogenase</fullName>
        <ecNumber evidence="3">1.1.1.47</ecNumber>
    </submittedName>
</protein>
<evidence type="ECO:0000256" key="1">
    <source>
        <dbReference type="ARBA" id="ARBA00006484"/>
    </source>
</evidence>
<gene>
    <name evidence="3" type="ORF">D0911_04385</name>
</gene>
<dbReference type="InterPro" id="IPR002347">
    <property type="entry name" value="SDR_fam"/>
</dbReference>
<dbReference type="PRINTS" id="PR00081">
    <property type="entry name" value="GDHRDH"/>
</dbReference>
<dbReference type="Gene3D" id="3.40.50.720">
    <property type="entry name" value="NAD(P)-binding Rossmann-like Domain"/>
    <property type="match status" value="1"/>
</dbReference>
<dbReference type="GO" id="GO:0047936">
    <property type="term" value="F:glucose 1-dehydrogenase [NAD(P)+] activity"/>
    <property type="evidence" value="ECO:0007669"/>
    <property type="project" value="UniProtKB-EC"/>
</dbReference>
<comment type="similarity">
    <text evidence="1">Belongs to the short-chain dehydrogenases/reductases (SDR) family.</text>
</comment>
<evidence type="ECO:0000313" key="3">
    <source>
        <dbReference type="EMBL" id="RNL66780.1"/>
    </source>
</evidence>
<dbReference type="PRINTS" id="PR00080">
    <property type="entry name" value="SDRFAMILY"/>
</dbReference>
<dbReference type="InterPro" id="IPR020904">
    <property type="entry name" value="Sc_DH/Rdtase_CS"/>
</dbReference>
<dbReference type="NCBIfam" id="NF005559">
    <property type="entry name" value="PRK07231.1"/>
    <property type="match status" value="1"/>
</dbReference>
<comment type="caution">
    <text evidence="3">The sequence shown here is derived from an EMBL/GenBank/DDBJ whole genome shotgun (WGS) entry which is preliminary data.</text>
</comment>
<dbReference type="Pfam" id="PF13561">
    <property type="entry name" value="adh_short_C2"/>
    <property type="match status" value="1"/>
</dbReference>
<dbReference type="SUPFAM" id="SSF51735">
    <property type="entry name" value="NAD(P)-binding Rossmann-fold domains"/>
    <property type="match status" value="1"/>
</dbReference>
<dbReference type="EMBL" id="RHGB01000003">
    <property type="protein sequence ID" value="RNL66780.1"/>
    <property type="molecule type" value="Genomic_DNA"/>
</dbReference>
<keyword evidence="2 3" id="KW-0560">Oxidoreductase</keyword>
<organism evidence="3 4">
    <name type="scientific">Zhongshania marina</name>
    <dbReference type="NCBI Taxonomy" id="2304603"/>
    <lineage>
        <taxon>Bacteria</taxon>
        <taxon>Pseudomonadati</taxon>
        <taxon>Pseudomonadota</taxon>
        <taxon>Gammaproteobacteria</taxon>
        <taxon>Cellvibrionales</taxon>
        <taxon>Spongiibacteraceae</taxon>
        <taxon>Zhongshania</taxon>
    </lineage>
</organism>
<dbReference type="PANTHER" id="PTHR24321:SF8">
    <property type="entry name" value="ESTRADIOL 17-BETA-DEHYDROGENASE 8-RELATED"/>
    <property type="match status" value="1"/>
</dbReference>